<reference evidence="2 3" key="1">
    <citation type="submission" date="2017-10" db="EMBL/GenBank/DDBJ databases">
        <title>Massilia psychrophilum sp. nov., a novel purple-pigmented bacterium isolated from Tianshan glacier, Xinjiang Municipality, China.</title>
        <authorList>
            <person name="Wang H."/>
        </authorList>
    </citation>
    <scope>NUCLEOTIDE SEQUENCE [LARGE SCALE GENOMIC DNA]</scope>
    <source>
        <strain evidence="2 3">JCM 30074</strain>
    </source>
</reference>
<sequence length="270" mass="29993">MRPALIFVHGMWSSPGVWDGWIRRCEARGYACVALALPGHGEKFADSALAGIGLRDCATAVERVALNYDHPVLIGHSLGGLLTQQASARLALSAAILVNSAVPAPIFPLRPVMLPGFARHFVKWGLWRKSFRLSRREANHLLFNAMSSDQQDACYRHLTAESGRVAYEVGFGKLNWTGSNRVNRPAISCPILALSGVQDHIVPISASRRMAAWYGEAMDYREFAGHAHWMLSEQDWMMRADEVLDWLHQVVQCNSNASICTRHMPHLQPG</sequence>
<dbReference type="GO" id="GO:0042171">
    <property type="term" value="F:lysophosphatidic acid acyltransferase activity"/>
    <property type="evidence" value="ECO:0007669"/>
    <property type="project" value="TreeGrafter"/>
</dbReference>
<accession>A0A2G8TA07</accession>
<dbReference type="Gene3D" id="3.40.50.1820">
    <property type="entry name" value="alpha/beta hydrolase"/>
    <property type="match status" value="1"/>
</dbReference>
<comment type="caution">
    <text evidence="2">The sequence shown here is derived from an EMBL/GenBank/DDBJ whole genome shotgun (WGS) entry which is preliminary data.</text>
</comment>
<evidence type="ECO:0000259" key="1">
    <source>
        <dbReference type="Pfam" id="PF12697"/>
    </source>
</evidence>
<evidence type="ECO:0000313" key="3">
    <source>
        <dbReference type="Proteomes" id="UP000230390"/>
    </source>
</evidence>
<dbReference type="InterPro" id="IPR000073">
    <property type="entry name" value="AB_hydrolase_1"/>
</dbReference>
<dbReference type="GO" id="GO:0006654">
    <property type="term" value="P:phosphatidic acid biosynthetic process"/>
    <property type="evidence" value="ECO:0007669"/>
    <property type="project" value="TreeGrafter"/>
</dbReference>
<feature type="domain" description="AB hydrolase-1" evidence="1">
    <location>
        <begin position="5"/>
        <end position="235"/>
    </location>
</feature>
<dbReference type="InterPro" id="IPR029058">
    <property type="entry name" value="AB_hydrolase_fold"/>
</dbReference>
<dbReference type="PANTHER" id="PTHR42886:SF42">
    <property type="entry name" value="ALPHA_BETA-HYDROLASES SUPERFAMILY PROTEIN"/>
    <property type="match status" value="1"/>
</dbReference>
<organism evidence="2 3">
    <name type="scientific">Massilia eurypsychrophila</name>
    <dbReference type="NCBI Taxonomy" id="1485217"/>
    <lineage>
        <taxon>Bacteria</taxon>
        <taxon>Pseudomonadati</taxon>
        <taxon>Pseudomonadota</taxon>
        <taxon>Betaproteobacteria</taxon>
        <taxon>Burkholderiales</taxon>
        <taxon>Oxalobacteraceae</taxon>
        <taxon>Telluria group</taxon>
        <taxon>Massilia</taxon>
    </lineage>
</organism>
<dbReference type="Proteomes" id="UP000230390">
    <property type="component" value="Unassembled WGS sequence"/>
</dbReference>
<dbReference type="RefSeq" id="WP_099792296.1">
    <property type="nucleotide sequence ID" value="NZ_JBHLYV010000092.1"/>
</dbReference>
<evidence type="ECO:0000313" key="2">
    <source>
        <dbReference type="EMBL" id="PIL42819.1"/>
    </source>
</evidence>
<dbReference type="EMBL" id="PDOC01000020">
    <property type="protein sequence ID" value="PIL42819.1"/>
    <property type="molecule type" value="Genomic_DNA"/>
</dbReference>
<gene>
    <name evidence="2" type="ORF">CR105_22170</name>
</gene>
<dbReference type="GO" id="GO:0052689">
    <property type="term" value="F:carboxylic ester hydrolase activity"/>
    <property type="evidence" value="ECO:0007669"/>
    <property type="project" value="TreeGrafter"/>
</dbReference>
<dbReference type="OrthoDB" id="9806902at2"/>
<dbReference type="GO" id="GO:0055088">
    <property type="term" value="P:lipid homeostasis"/>
    <property type="evidence" value="ECO:0007669"/>
    <property type="project" value="TreeGrafter"/>
</dbReference>
<protein>
    <recommendedName>
        <fullName evidence="1">AB hydrolase-1 domain-containing protein</fullName>
    </recommendedName>
</protein>
<dbReference type="AlphaFoldDB" id="A0A2G8TA07"/>
<keyword evidence="3" id="KW-1185">Reference proteome</keyword>
<dbReference type="SUPFAM" id="SSF53474">
    <property type="entry name" value="alpha/beta-Hydrolases"/>
    <property type="match status" value="1"/>
</dbReference>
<proteinExistence type="predicted"/>
<dbReference type="Pfam" id="PF12697">
    <property type="entry name" value="Abhydrolase_6"/>
    <property type="match status" value="1"/>
</dbReference>
<name>A0A2G8TA07_9BURK</name>
<dbReference type="PANTHER" id="PTHR42886">
    <property type="entry name" value="RE40534P-RELATED"/>
    <property type="match status" value="1"/>
</dbReference>